<keyword evidence="1" id="KW-1005">Bacterial flagellum biogenesis</keyword>
<dbReference type="eggNOG" id="COG3951">
    <property type="taxonomic scope" value="Bacteria"/>
</dbReference>
<evidence type="ECO:0000256" key="2">
    <source>
        <dbReference type="SAM" id="MobiDB-lite"/>
    </source>
</evidence>
<gene>
    <name evidence="4" type="ORF">GTPT_0938</name>
</gene>
<evidence type="ECO:0000256" key="1">
    <source>
        <dbReference type="ARBA" id="ARBA00022795"/>
    </source>
</evidence>
<keyword evidence="4" id="KW-0326">Glycosidase</keyword>
<sequence>MKLMPTSGPGLAEALLPGDIGTQRKPQNLSQAAEQFEDQFLRQMIKEMRQATQALVPDSPLDSKQQGMWRDFYDDQLSAQLAATHSTGLAEMIVKQLSPAVAPSDKASPGRSVITGTTTADKGA</sequence>
<dbReference type="GO" id="GO:0016798">
    <property type="term" value="F:hydrolase activity, acting on glycosyl bonds"/>
    <property type="evidence" value="ECO:0007669"/>
    <property type="project" value="UniProtKB-KW"/>
</dbReference>
<evidence type="ECO:0000313" key="5">
    <source>
        <dbReference type="Proteomes" id="UP000028602"/>
    </source>
</evidence>
<dbReference type="Pfam" id="PF10135">
    <property type="entry name" value="Rod-binding"/>
    <property type="match status" value="1"/>
</dbReference>
<dbReference type="EC" id="3.2.1.-" evidence="4"/>
<evidence type="ECO:0000313" key="4">
    <source>
        <dbReference type="EMBL" id="KFD20999.1"/>
    </source>
</evidence>
<keyword evidence="5" id="KW-1185">Reference proteome</keyword>
<organism evidence="4 5">
    <name type="scientific">Tatumella ptyseos ATCC 33301</name>
    <dbReference type="NCBI Taxonomy" id="1005995"/>
    <lineage>
        <taxon>Bacteria</taxon>
        <taxon>Pseudomonadati</taxon>
        <taxon>Pseudomonadota</taxon>
        <taxon>Gammaproteobacteria</taxon>
        <taxon>Enterobacterales</taxon>
        <taxon>Erwiniaceae</taxon>
        <taxon>Tatumella</taxon>
    </lineage>
</organism>
<keyword evidence="4" id="KW-0378">Hydrolase</keyword>
<dbReference type="AlphaFoldDB" id="A0A085JKK3"/>
<protein>
    <submittedName>
        <fullName evidence="4">FlgJ family peptidoglycan hydrolase</fullName>
        <ecNumber evidence="4">3.2.1.-</ecNumber>
    </submittedName>
</protein>
<dbReference type="GO" id="GO:0044781">
    <property type="term" value="P:bacterial-type flagellum organization"/>
    <property type="evidence" value="ECO:0007669"/>
    <property type="project" value="UniProtKB-KW"/>
</dbReference>
<dbReference type="InterPro" id="IPR019301">
    <property type="entry name" value="Flagellar_prot_FlgJ_N"/>
</dbReference>
<accession>A0A085JKK3</accession>
<evidence type="ECO:0000259" key="3">
    <source>
        <dbReference type="Pfam" id="PF10135"/>
    </source>
</evidence>
<feature type="region of interest" description="Disordered" evidence="2">
    <location>
        <begin position="100"/>
        <end position="124"/>
    </location>
</feature>
<comment type="caution">
    <text evidence="4">The sequence shown here is derived from an EMBL/GenBank/DDBJ whole genome shotgun (WGS) entry which is preliminary data.</text>
</comment>
<dbReference type="RefSeq" id="WP_071780116.1">
    <property type="nucleotide sequence ID" value="NZ_ATMJ01000027.1"/>
</dbReference>
<proteinExistence type="predicted"/>
<feature type="compositionally biased region" description="Polar residues" evidence="2">
    <location>
        <begin position="114"/>
        <end position="124"/>
    </location>
</feature>
<reference evidence="4 5" key="1">
    <citation type="submission" date="2014-05" db="EMBL/GenBank/DDBJ databases">
        <title>ATOL: Assembling a taxonomically balanced genome-scale reconstruction of the evolutionary history of the Enterobacteriaceae.</title>
        <authorList>
            <person name="Plunkett G.III."/>
            <person name="Neeno-Eckwall E.C."/>
            <person name="Glasner J.D."/>
            <person name="Perna N.T."/>
        </authorList>
    </citation>
    <scope>NUCLEOTIDE SEQUENCE [LARGE SCALE GENOMIC DNA]</scope>
    <source>
        <strain evidence="4 5">ATCC 33301</strain>
    </source>
</reference>
<dbReference type="EMBL" id="JMPR01000018">
    <property type="protein sequence ID" value="KFD20999.1"/>
    <property type="molecule type" value="Genomic_DNA"/>
</dbReference>
<feature type="region of interest" description="Disordered" evidence="2">
    <location>
        <begin position="1"/>
        <end position="30"/>
    </location>
</feature>
<name>A0A085JKK3_9GAMM</name>
<feature type="domain" description="Flagellar protein FlgJ N-terminal" evidence="3">
    <location>
        <begin position="46"/>
        <end position="96"/>
    </location>
</feature>
<dbReference type="Proteomes" id="UP000028602">
    <property type="component" value="Unassembled WGS sequence"/>
</dbReference>